<protein>
    <recommendedName>
        <fullName evidence="6">LPS-assembly lipoprotein LptE</fullName>
    </recommendedName>
</protein>
<organism evidence="7 8">
    <name type="scientific">Pararobbsia silviterrae</name>
    <dbReference type="NCBI Taxonomy" id="1792498"/>
    <lineage>
        <taxon>Bacteria</taxon>
        <taxon>Pseudomonadati</taxon>
        <taxon>Pseudomonadota</taxon>
        <taxon>Betaproteobacteria</taxon>
        <taxon>Burkholderiales</taxon>
        <taxon>Burkholderiaceae</taxon>
        <taxon>Pararobbsia</taxon>
    </lineage>
</organism>
<dbReference type="AlphaFoldDB" id="A0A494XKA3"/>
<comment type="caution">
    <text evidence="7">The sequence shown here is derived from an EMBL/GenBank/DDBJ whole genome shotgun (WGS) entry which is preliminary data.</text>
</comment>
<dbReference type="PANTHER" id="PTHR38098:SF1">
    <property type="entry name" value="LPS-ASSEMBLY LIPOPROTEIN LPTE"/>
    <property type="match status" value="1"/>
</dbReference>
<evidence type="ECO:0000313" key="8">
    <source>
        <dbReference type="Proteomes" id="UP000270342"/>
    </source>
</evidence>
<accession>A0A494XKA3</accession>
<evidence type="ECO:0000256" key="2">
    <source>
        <dbReference type="ARBA" id="ARBA00023136"/>
    </source>
</evidence>
<proteinExistence type="inferred from homology"/>
<evidence type="ECO:0000256" key="1">
    <source>
        <dbReference type="ARBA" id="ARBA00022729"/>
    </source>
</evidence>
<keyword evidence="1" id="KW-0732">Signal</keyword>
<dbReference type="HAMAP" id="MF_01186">
    <property type="entry name" value="LPS_assembly_LptE"/>
    <property type="match status" value="1"/>
</dbReference>
<dbReference type="PANTHER" id="PTHR38098">
    <property type="entry name" value="LPS-ASSEMBLY LIPOPROTEIN LPTE"/>
    <property type="match status" value="1"/>
</dbReference>
<gene>
    <name evidence="6" type="primary">lptE</name>
    <name evidence="7" type="ORF">D7S86_21460</name>
</gene>
<dbReference type="Pfam" id="PF04390">
    <property type="entry name" value="LptE"/>
    <property type="match status" value="1"/>
</dbReference>
<dbReference type="GO" id="GO:0043165">
    <property type="term" value="P:Gram-negative-bacterium-type cell outer membrane assembly"/>
    <property type="evidence" value="ECO:0007669"/>
    <property type="project" value="UniProtKB-UniRule"/>
</dbReference>
<keyword evidence="2 6" id="KW-0472">Membrane</keyword>
<comment type="subunit">
    <text evidence="6">Component of the lipopolysaccharide transport and assembly complex. Interacts with LptD.</text>
</comment>
<dbReference type="InterPro" id="IPR007485">
    <property type="entry name" value="LPS_assembly_LptE"/>
</dbReference>
<comment type="function">
    <text evidence="6">Together with LptD, is involved in the assembly of lipopolysaccharide (LPS) at the surface of the outer membrane. Required for the proper assembly of LptD. Binds LPS and may serve as the LPS recognition site at the outer membrane.</text>
</comment>
<dbReference type="GO" id="GO:0009279">
    <property type="term" value="C:cell outer membrane"/>
    <property type="evidence" value="ECO:0007669"/>
    <property type="project" value="UniProtKB-UniRule"/>
</dbReference>
<dbReference type="Proteomes" id="UP000270342">
    <property type="component" value="Unassembled WGS sequence"/>
</dbReference>
<name>A0A494XKA3_9BURK</name>
<sequence>MFCAVTAACMLSACGFQLQGRDNFPFKNLYVQSTGSREMSALLKRRIETGSDTTVLQSPGGADAILMLSEGRGQGTLSLSAEGLVEEYELDLTLSYQLVAKNGTVLIPPSSIALNRSMTYDDQYALAKQSESEILYRDMEHDAVDQLLRRLAVVHTLEPGEEPAAPAVNRRAPLPTPPL</sequence>
<keyword evidence="5" id="KW-0449">Lipoprotein</keyword>
<evidence type="ECO:0000313" key="7">
    <source>
        <dbReference type="EMBL" id="RKP48579.1"/>
    </source>
</evidence>
<dbReference type="OrthoDB" id="5298094at2"/>
<reference evidence="7 8" key="1">
    <citation type="submission" date="2018-10" db="EMBL/GenBank/DDBJ databases">
        <title>Robbsia sp. DHC34, isolated from soil.</title>
        <authorList>
            <person name="Gao Z.-H."/>
            <person name="Qiu L.-H."/>
        </authorList>
    </citation>
    <scope>NUCLEOTIDE SEQUENCE [LARGE SCALE GENOMIC DNA]</scope>
    <source>
        <strain evidence="7 8">DHC34</strain>
    </source>
</reference>
<dbReference type="GO" id="GO:1990351">
    <property type="term" value="C:transporter complex"/>
    <property type="evidence" value="ECO:0007669"/>
    <property type="project" value="TreeGrafter"/>
</dbReference>
<comment type="similarity">
    <text evidence="6">Belongs to the LptE lipoprotein family.</text>
</comment>
<evidence type="ECO:0000256" key="5">
    <source>
        <dbReference type="ARBA" id="ARBA00023288"/>
    </source>
</evidence>
<dbReference type="EMBL" id="RBZU01000011">
    <property type="protein sequence ID" value="RKP48579.1"/>
    <property type="molecule type" value="Genomic_DNA"/>
</dbReference>
<dbReference type="Gene3D" id="3.30.160.150">
    <property type="entry name" value="Lipoprotein like domain"/>
    <property type="match status" value="1"/>
</dbReference>
<evidence type="ECO:0000256" key="3">
    <source>
        <dbReference type="ARBA" id="ARBA00023139"/>
    </source>
</evidence>
<keyword evidence="4 6" id="KW-0998">Cell outer membrane</keyword>
<evidence type="ECO:0000256" key="6">
    <source>
        <dbReference type="HAMAP-Rule" id="MF_01186"/>
    </source>
</evidence>
<keyword evidence="8" id="KW-1185">Reference proteome</keyword>
<evidence type="ECO:0000256" key="4">
    <source>
        <dbReference type="ARBA" id="ARBA00023237"/>
    </source>
</evidence>
<keyword evidence="3" id="KW-0564">Palmitate</keyword>
<dbReference type="GO" id="GO:0001530">
    <property type="term" value="F:lipopolysaccharide binding"/>
    <property type="evidence" value="ECO:0007669"/>
    <property type="project" value="TreeGrafter"/>
</dbReference>
<dbReference type="GO" id="GO:0015920">
    <property type="term" value="P:lipopolysaccharide transport"/>
    <property type="evidence" value="ECO:0007669"/>
    <property type="project" value="TreeGrafter"/>
</dbReference>